<evidence type="ECO:0000313" key="3">
    <source>
        <dbReference type="Proteomes" id="UP000023152"/>
    </source>
</evidence>
<feature type="transmembrane region" description="Helical" evidence="1">
    <location>
        <begin position="40"/>
        <end position="62"/>
    </location>
</feature>
<dbReference type="PANTHER" id="PTHR35190:SF2">
    <property type="entry name" value="PROTEIN DCD1B"/>
    <property type="match status" value="1"/>
</dbReference>
<keyword evidence="1" id="KW-1133">Transmembrane helix</keyword>
<organism evidence="2 3">
    <name type="scientific">Reticulomyxa filosa</name>
    <dbReference type="NCBI Taxonomy" id="46433"/>
    <lineage>
        <taxon>Eukaryota</taxon>
        <taxon>Sar</taxon>
        <taxon>Rhizaria</taxon>
        <taxon>Retaria</taxon>
        <taxon>Foraminifera</taxon>
        <taxon>Monothalamids</taxon>
        <taxon>Reticulomyxidae</taxon>
        <taxon>Reticulomyxa</taxon>
    </lineage>
</organism>
<keyword evidence="1" id="KW-0812">Transmembrane</keyword>
<dbReference type="PANTHER" id="PTHR35190">
    <property type="entry name" value="PROTEIN DCD1B"/>
    <property type="match status" value="1"/>
</dbReference>
<evidence type="ECO:0000256" key="1">
    <source>
        <dbReference type="SAM" id="Phobius"/>
    </source>
</evidence>
<dbReference type="EMBL" id="ASPP01023322">
    <property type="protein sequence ID" value="ETO10632.1"/>
    <property type="molecule type" value="Genomic_DNA"/>
</dbReference>
<dbReference type="Gene3D" id="1.10.10.2120">
    <property type="match status" value="1"/>
</dbReference>
<sequence length="152" mass="17561">EGVTIILDYVWALARPHIPERYIEEMKGIAEGSGVPYEQIYQVLFCFVLIGLVIAFFVLFIQTSDNNNNNNNKYIHIYNILYICIFIIIIIILRALDWDTNGPFQQFPVVLVYHPTDGGHPFSVVSLVIIAFFIIIILLFLITKKKKKRDVN</sequence>
<protein>
    <submittedName>
        <fullName evidence="2">Uncharacterized protein</fullName>
    </submittedName>
</protein>
<feature type="non-terminal residue" evidence="2">
    <location>
        <position position="1"/>
    </location>
</feature>
<feature type="transmembrane region" description="Helical" evidence="1">
    <location>
        <begin position="74"/>
        <end position="96"/>
    </location>
</feature>
<keyword evidence="1" id="KW-0472">Membrane</keyword>
<name>X6MAY4_RETFI</name>
<evidence type="ECO:0000313" key="2">
    <source>
        <dbReference type="EMBL" id="ETO10632.1"/>
    </source>
</evidence>
<keyword evidence="3" id="KW-1185">Reference proteome</keyword>
<dbReference type="InterPro" id="IPR047803">
    <property type="entry name" value="DCD1A/B-like"/>
</dbReference>
<dbReference type="OrthoDB" id="189997at2759"/>
<gene>
    <name evidence="2" type="ORF">RFI_26746</name>
</gene>
<reference evidence="2 3" key="1">
    <citation type="journal article" date="2013" name="Curr. Biol.">
        <title>The Genome of the Foraminiferan Reticulomyxa filosa.</title>
        <authorList>
            <person name="Glockner G."/>
            <person name="Hulsmann N."/>
            <person name="Schleicher M."/>
            <person name="Noegel A.A."/>
            <person name="Eichinger L."/>
            <person name="Gallinger C."/>
            <person name="Pawlowski J."/>
            <person name="Sierra R."/>
            <person name="Euteneuer U."/>
            <person name="Pillet L."/>
            <person name="Moustafa A."/>
            <person name="Platzer M."/>
            <person name="Groth M."/>
            <person name="Szafranski K."/>
            <person name="Schliwa M."/>
        </authorList>
    </citation>
    <scope>NUCLEOTIDE SEQUENCE [LARGE SCALE GENOMIC DNA]</scope>
</reference>
<accession>X6MAY4</accession>
<comment type="caution">
    <text evidence="2">The sequence shown here is derived from an EMBL/GenBank/DDBJ whole genome shotgun (WGS) entry which is preliminary data.</text>
</comment>
<dbReference type="AlphaFoldDB" id="X6MAY4"/>
<proteinExistence type="predicted"/>
<feature type="transmembrane region" description="Helical" evidence="1">
    <location>
        <begin position="122"/>
        <end position="142"/>
    </location>
</feature>
<dbReference type="Proteomes" id="UP000023152">
    <property type="component" value="Unassembled WGS sequence"/>
</dbReference>